<name>A0A645CGD6_9ZZZZ</name>
<protein>
    <submittedName>
        <fullName evidence="1">Uncharacterized protein</fullName>
    </submittedName>
</protein>
<gene>
    <name evidence="1" type="ORF">SDC9_122989</name>
</gene>
<evidence type="ECO:0000313" key="1">
    <source>
        <dbReference type="EMBL" id="MPM75994.1"/>
    </source>
</evidence>
<dbReference type="AlphaFoldDB" id="A0A645CGD6"/>
<sequence length="186" mass="19651">MVKPIKLILCGARPKQAAVPFLEVVVGGLAADFPKVAAHRPHVGVDGHAVVVQNHDQRLSGGPGVVQSLIGQTSGQRSVSDQSQHIVILLFQRPGPGHAQRHGDGIGCVARHKRVVSALIGLWKSGKAAELPQSAEQLPAACQSLVDIALVAHVEHQPVIGGIEHPVDRHRQLHHTQIGGQMPAGF</sequence>
<accession>A0A645CGD6</accession>
<reference evidence="1" key="1">
    <citation type="submission" date="2019-08" db="EMBL/GenBank/DDBJ databases">
        <authorList>
            <person name="Kucharzyk K."/>
            <person name="Murdoch R.W."/>
            <person name="Higgins S."/>
            <person name="Loffler F."/>
        </authorList>
    </citation>
    <scope>NUCLEOTIDE SEQUENCE</scope>
</reference>
<organism evidence="1">
    <name type="scientific">bioreactor metagenome</name>
    <dbReference type="NCBI Taxonomy" id="1076179"/>
    <lineage>
        <taxon>unclassified sequences</taxon>
        <taxon>metagenomes</taxon>
        <taxon>ecological metagenomes</taxon>
    </lineage>
</organism>
<dbReference type="EMBL" id="VSSQ01027000">
    <property type="protein sequence ID" value="MPM75994.1"/>
    <property type="molecule type" value="Genomic_DNA"/>
</dbReference>
<comment type="caution">
    <text evidence="1">The sequence shown here is derived from an EMBL/GenBank/DDBJ whole genome shotgun (WGS) entry which is preliminary data.</text>
</comment>
<proteinExistence type="predicted"/>